<keyword evidence="5" id="KW-0472">Membrane</keyword>
<dbReference type="EMBL" id="JAAGLU010000822">
    <property type="protein sequence ID" value="NEC93428.1"/>
    <property type="molecule type" value="Genomic_DNA"/>
</dbReference>
<dbReference type="Pfam" id="PF00213">
    <property type="entry name" value="OSCP"/>
    <property type="match status" value="1"/>
</dbReference>
<accession>A0A6B3C9J5</accession>
<name>A0A6B3C9J5_9ACTN</name>
<evidence type="ECO:0000256" key="4">
    <source>
        <dbReference type="ARBA" id="ARBA00023065"/>
    </source>
</evidence>
<protein>
    <submittedName>
        <fullName evidence="7">F0F1 ATP synthase subunit delta</fullName>
    </submittedName>
</protein>
<dbReference type="GO" id="GO:0016020">
    <property type="term" value="C:membrane"/>
    <property type="evidence" value="ECO:0007669"/>
    <property type="project" value="UniProtKB-SubCell"/>
</dbReference>
<dbReference type="GO" id="GO:0046933">
    <property type="term" value="F:proton-transporting ATP synthase activity, rotational mechanism"/>
    <property type="evidence" value="ECO:0007669"/>
    <property type="project" value="InterPro"/>
</dbReference>
<evidence type="ECO:0000313" key="7">
    <source>
        <dbReference type="EMBL" id="NEC93428.1"/>
    </source>
</evidence>
<evidence type="ECO:0000256" key="5">
    <source>
        <dbReference type="ARBA" id="ARBA00023136"/>
    </source>
</evidence>
<reference evidence="7" key="1">
    <citation type="submission" date="2020-01" db="EMBL/GenBank/DDBJ databases">
        <title>Insect and environment-associated Actinomycetes.</title>
        <authorList>
            <person name="Currrie C."/>
            <person name="Chevrette M."/>
            <person name="Carlson C."/>
            <person name="Stubbendieck R."/>
            <person name="Wendt-Pienkowski E."/>
        </authorList>
    </citation>
    <scope>NUCLEOTIDE SEQUENCE</scope>
    <source>
        <strain evidence="7">SID12501</strain>
    </source>
</reference>
<keyword evidence="4" id="KW-0406">Ion transport</keyword>
<keyword evidence="3" id="KW-0375">Hydrogen ion transport</keyword>
<evidence type="ECO:0000256" key="3">
    <source>
        <dbReference type="ARBA" id="ARBA00022781"/>
    </source>
</evidence>
<gene>
    <name evidence="7" type="ORF">G3I71_48650</name>
</gene>
<organism evidence="7">
    <name type="scientific">Streptomyces sp. SID12501</name>
    <dbReference type="NCBI Taxonomy" id="2706042"/>
    <lineage>
        <taxon>Bacteria</taxon>
        <taxon>Bacillati</taxon>
        <taxon>Actinomycetota</taxon>
        <taxon>Actinomycetes</taxon>
        <taxon>Kitasatosporales</taxon>
        <taxon>Streptomycetaceae</taxon>
        <taxon>Streptomyces</taxon>
    </lineage>
</organism>
<comment type="subcellular location">
    <subcellularLocation>
        <location evidence="1">Membrane</location>
    </subcellularLocation>
</comment>
<feature type="non-terminal residue" evidence="7">
    <location>
        <position position="1"/>
    </location>
</feature>
<sequence length="30" mass="3128">LGGITVRVADEVIDGTIAERLAEASRRMAG</sequence>
<proteinExistence type="predicted"/>
<evidence type="ECO:0000256" key="6">
    <source>
        <dbReference type="ARBA" id="ARBA00023310"/>
    </source>
</evidence>
<evidence type="ECO:0000256" key="1">
    <source>
        <dbReference type="ARBA" id="ARBA00004370"/>
    </source>
</evidence>
<comment type="caution">
    <text evidence="7">The sequence shown here is derived from an EMBL/GenBank/DDBJ whole genome shotgun (WGS) entry which is preliminary data.</text>
</comment>
<keyword evidence="6" id="KW-0066">ATP synthesis</keyword>
<keyword evidence="2" id="KW-0813">Transport</keyword>
<evidence type="ECO:0000256" key="2">
    <source>
        <dbReference type="ARBA" id="ARBA00022448"/>
    </source>
</evidence>
<dbReference type="InterPro" id="IPR000711">
    <property type="entry name" value="ATPase_OSCP/dsu"/>
</dbReference>
<dbReference type="AlphaFoldDB" id="A0A6B3C9J5"/>